<dbReference type="Gene3D" id="3.30.420.10">
    <property type="entry name" value="Ribonuclease H-like superfamily/Ribonuclease H"/>
    <property type="match status" value="1"/>
</dbReference>
<protein>
    <submittedName>
        <fullName evidence="2">IS630 family transposase</fullName>
    </submittedName>
</protein>
<name>A0ABW2EUF5_9GAMM</name>
<dbReference type="PANTHER" id="PTHR46564">
    <property type="entry name" value="TRANSPOSASE"/>
    <property type="match status" value="1"/>
</dbReference>
<keyword evidence="3" id="KW-1185">Reference proteome</keyword>
<feature type="domain" description="Tc1-like transposase DDE" evidence="1">
    <location>
        <begin position="174"/>
        <end position="318"/>
    </location>
</feature>
<dbReference type="Proteomes" id="UP001596411">
    <property type="component" value="Unassembled WGS sequence"/>
</dbReference>
<gene>
    <name evidence="2" type="ORF">ACFQH5_01885</name>
</gene>
<dbReference type="InterPro" id="IPR047655">
    <property type="entry name" value="Transpos_IS630-like"/>
</dbReference>
<dbReference type="SUPFAM" id="SSF46689">
    <property type="entry name" value="Homeodomain-like"/>
    <property type="match status" value="1"/>
</dbReference>
<organism evidence="2 3">
    <name type="scientific">Halomonas salifodinae</name>
    <dbReference type="NCBI Taxonomy" id="438745"/>
    <lineage>
        <taxon>Bacteria</taxon>
        <taxon>Pseudomonadati</taxon>
        <taxon>Pseudomonadota</taxon>
        <taxon>Gammaproteobacteria</taxon>
        <taxon>Oceanospirillales</taxon>
        <taxon>Halomonadaceae</taxon>
        <taxon>Halomonas</taxon>
    </lineage>
</organism>
<dbReference type="Pfam" id="PF13358">
    <property type="entry name" value="DDE_3"/>
    <property type="match status" value="1"/>
</dbReference>
<evidence type="ECO:0000259" key="1">
    <source>
        <dbReference type="Pfam" id="PF13358"/>
    </source>
</evidence>
<reference evidence="3" key="1">
    <citation type="journal article" date="2019" name="Int. J. Syst. Evol. Microbiol.">
        <title>The Global Catalogue of Microorganisms (GCM) 10K type strain sequencing project: providing services to taxonomists for standard genome sequencing and annotation.</title>
        <authorList>
            <consortium name="The Broad Institute Genomics Platform"/>
            <consortium name="The Broad Institute Genome Sequencing Center for Infectious Disease"/>
            <person name="Wu L."/>
            <person name="Ma J."/>
        </authorList>
    </citation>
    <scope>NUCLEOTIDE SEQUENCE [LARGE SCALE GENOMIC DNA]</scope>
    <source>
        <strain evidence="3">CGMCC 1.13666</strain>
    </source>
</reference>
<evidence type="ECO:0000313" key="3">
    <source>
        <dbReference type="Proteomes" id="UP001596411"/>
    </source>
</evidence>
<dbReference type="Pfam" id="PF13565">
    <property type="entry name" value="HTH_32"/>
    <property type="match status" value="1"/>
</dbReference>
<evidence type="ECO:0000313" key="2">
    <source>
        <dbReference type="EMBL" id="MFC7088298.1"/>
    </source>
</evidence>
<proteinExistence type="predicted"/>
<dbReference type="InterPro" id="IPR038717">
    <property type="entry name" value="Tc1-like_DDE_dom"/>
</dbReference>
<dbReference type="NCBIfam" id="NF033545">
    <property type="entry name" value="transpos_IS630"/>
    <property type="match status" value="1"/>
</dbReference>
<dbReference type="InterPro" id="IPR036397">
    <property type="entry name" value="RNaseH_sf"/>
</dbReference>
<dbReference type="EMBL" id="JBHSZP010000002">
    <property type="protein sequence ID" value="MFC7088298.1"/>
    <property type="molecule type" value="Genomic_DNA"/>
</dbReference>
<sequence length="338" mass="39134">MARRRFVAPLTESEQQTLTSAYHHGEKRALRRRAHAILLSDQGHTIDQISGILQVRRDAVSRWLKQWEASGLDGLIDKPRSGRTPILDEHDHQRLQELAAEQPHQIRSLQARLQEETGKTVSTVTLRRALKKNRHSFKRIRHSLKARRDETDFRNTQGLLKALHQREDQGEHELYYFDESGFSQSSSVPYAWSPIGKPCEVTAYSHSRRLNVLGFLSRAGKLVYHTTTGPVTTETVIEAFDQFVANKDPDTFAVVVLDNASMHRSKDFRRKIVEWMSHRVHLVYLSAYSPELNLIEILWRQMKYAWLPLSAYLSFDRLCNEVYRLLGGYGSDRAINFE</sequence>
<accession>A0ABW2EUF5</accession>
<comment type="caution">
    <text evidence="2">The sequence shown here is derived from an EMBL/GenBank/DDBJ whole genome shotgun (WGS) entry which is preliminary data.</text>
</comment>
<dbReference type="PANTHER" id="PTHR46564:SF1">
    <property type="entry name" value="TRANSPOSASE"/>
    <property type="match status" value="1"/>
</dbReference>
<dbReference type="RefSeq" id="WP_346061578.1">
    <property type="nucleotide sequence ID" value="NZ_BAAADR010000004.1"/>
</dbReference>
<dbReference type="InterPro" id="IPR009057">
    <property type="entry name" value="Homeodomain-like_sf"/>
</dbReference>